<evidence type="ECO:0000256" key="1">
    <source>
        <dbReference type="ARBA" id="ARBA00006484"/>
    </source>
</evidence>
<dbReference type="PRINTS" id="PR00080">
    <property type="entry name" value="SDRFAMILY"/>
</dbReference>
<dbReference type="PANTHER" id="PTHR43477">
    <property type="entry name" value="DIHYDROANTICAPSIN 7-DEHYDROGENASE"/>
    <property type="match status" value="1"/>
</dbReference>
<dbReference type="InterPro" id="IPR051122">
    <property type="entry name" value="SDR_DHRS6-like"/>
</dbReference>
<keyword evidence="2" id="KW-0560">Oxidoreductase</keyword>
<accession>A0A0H2XP10</accession>
<dbReference type="PANTHER" id="PTHR43477:SF1">
    <property type="entry name" value="DIHYDROANTICAPSIN 7-DEHYDROGENASE"/>
    <property type="match status" value="1"/>
</dbReference>
<dbReference type="InterPro" id="IPR036291">
    <property type="entry name" value="NAD(P)-bd_dom_sf"/>
</dbReference>
<evidence type="ECO:0000259" key="3">
    <source>
        <dbReference type="SMART" id="SM00822"/>
    </source>
</evidence>
<proteinExistence type="inferred from homology"/>
<feature type="domain" description="Ketoreductase" evidence="3">
    <location>
        <begin position="12"/>
        <end position="175"/>
    </location>
</feature>
<dbReference type="CDD" id="cd05233">
    <property type="entry name" value="SDR_c"/>
    <property type="match status" value="1"/>
</dbReference>
<dbReference type="Pfam" id="PF13561">
    <property type="entry name" value="adh_short_C2"/>
    <property type="match status" value="1"/>
</dbReference>
<reference evidence="4" key="1">
    <citation type="submission" date="2006-05" db="EMBL/GenBank/DDBJ databases">
        <title>Complete sequence of chromosome 1 of Burkholderia cenocepacia AU 1054.</title>
        <authorList>
            <consortium name="US DOE Joint Genome Institute"/>
            <person name="Copeland A."/>
            <person name="Lucas S."/>
            <person name="Lapidus A."/>
            <person name="Barry K."/>
            <person name="Detter J.C."/>
            <person name="Glavina del Rio T."/>
            <person name="Hammon N."/>
            <person name="Israni S."/>
            <person name="Dalin E."/>
            <person name="Tice H."/>
            <person name="Pitluck S."/>
            <person name="Chain P."/>
            <person name="Malfatti S."/>
            <person name="Shin M."/>
            <person name="Vergez L."/>
            <person name="Schmutz J."/>
            <person name="Larimer F."/>
            <person name="Land M."/>
            <person name="Hauser L."/>
            <person name="Kyrpides N."/>
            <person name="Lykidis A."/>
            <person name="LiPuma J.J."/>
            <person name="Konstantinidis K."/>
            <person name="Tiedje J.M."/>
            <person name="Richardson P."/>
        </authorList>
    </citation>
    <scope>NUCLEOTIDE SEQUENCE [LARGE SCALE GENOMIC DNA]</scope>
    <source>
        <strain evidence="4">AU 1054</strain>
    </source>
</reference>
<dbReference type="Gene3D" id="3.40.50.720">
    <property type="entry name" value="NAD(P)-binding Rossmann-like Domain"/>
    <property type="match status" value="1"/>
</dbReference>
<dbReference type="PRINTS" id="PR00081">
    <property type="entry name" value="GDHRDH"/>
</dbReference>
<dbReference type="AlphaFoldDB" id="A0A0H2XP10"/>
<gene>
    <name evidence="4" type="ordered locus">Bcen_1530</name>
</gene>
<dbReference type="SUPFAM" id="SSF51735">
    <property type="entry name" value="NAD(P)-binding Rossmann-fold domains"/>
    <property type="match status" value="1"/>
</dbReference>
<organism evidence="4">
    <name type="scientific">Burkholderia orbicola (strain AU 1054)</name>
    <dbReference type="NCBI Taxonomy" id="331271"/>
    <lineage>
        <taxon>Bacteria</taxon>
        <taxon>Pseudomonadati</taxon>
        <taxon>Pseudomonadota</taxon>
        <taxon>Betaproteobacteria</taxon>
        <taxon>Burkholderiales</taxon>
        <taxon>Burkholderiaceae</taxon>
        <taxon>Burkholderia</taxon>
        <taxon>Burkholderia cepacia complex</taxon>
        <taxon>Burkholderia orbicola</taxon>
    </lineage>
</organism>
<dbReference type="InterPro" id="IPR057326">
    <property type="entry name" value="KR_dom"/>
</dbReference>
<dbReference type="HOGENOM" id="CLU_010194_1_3_4"/>
<dbReference type="GO" id="GO:0016491">
    <property type="term" value="F:oxidoreductase activity"/>
    <property type="evidence" value="ECO:0007669"/>
    <property type="project" value="UniProtKB-KW"/>
</dbReference>
<dbReference type="EMBL" id="CP000378">
    <property type="protein sequence ID" value="ABF76435.1"/>
    <property type="molecule type" value="Genomic_DNA"/>
</dbReference>
<sequence length="234" mass="24231">MAQREQPGLDSRHAVVTGASSGIGRAIVERLLANGWRVTGLCRSHVETAHDSLKIVPVDVTDFAALAPVCDALGVVDALVHAAGFMRTAPLGQLSHDDGAAMWRLHVESATFLADRLVPRMPPGGRIVLLGSRTANGAATRSQYAATKCALVGLARSWAAELAPHGITVNVVAPGATDTPFLRDPARAATPPRLPPIGRFITPDEVAALTAFLLSANAGAITGQQIVMCGGASL</sequence>
<evidence type="ECO:0000313" key="4">
    <source>
        <dbReference type="EMBL" id="ABF76435.1"/>
    </source>
</evidence>
<name>A0A0H2XP10_BURO1</name>
<comment type="similarity">
    <text evidence="1">Belongs to the short-chain dehydrogenases/reductases (SDR) family.</text>
</comment>
<dbReference type="SMART" id="SM00822">
    <property type="entry name" value="PKS_KR"/>
    <property type="match status" value="1"/>
</dbReference>
<protein>
    <submittedName>
        <fullName evidence="4">Short-chain dehydrogenase/reductase SDR</fullName>
    </submittedName>
</protein>
<dbReference type="InterPro" id="IPR002347">
    <property type="entry name" value="SDR_fam"/>
</dbReference>
<evidence type="ECO:0000256" key="2">
    <source>
        <dbReference type="ARBA" id="ARBA00023002"/>
    </source>
</evidence>